<keyword evidence="7" id="KW-0406">Ion transport</keyword>
<evidence type="ECO:0000256" key="11">
    <source>
        <dbReference type="PROSITE-ProRule" id="PRU01360"/>
    </source>
</evidence>
<keyword evidence="16" id="KW-0675">Receptor</keyword>
<keyword evidence="5 11" id="KW-0812">Transmembrane</keyword>
<evidence type="ECO:0000256" key="4">
    <source>
        <dbReference type="ARBA" id="ARBA00022496"/>
    </source>
</evidence>
<gene>
    <name evidence="16" type="ORF">IQ35_01845</name>
</gene>
<dbReference type="SUPFAM" id="SSF56935">
    <property type="entry name" value="Porins"/>
    <property type="match status" value="1"/>
</dbReference>
<proteinExistence type="inferred from homology"/>
<feature type="chain" id="PRO_5022119689" evidence="13">
    <location>
        <begin position="35"/>
        <end position="742"/>
    </location>
</feature>
<evidence type="ECO:0000313" key="17">
    <source>
        <dbReference type="Proteomes" id="UP000316624"/>
    </source>
</evidence>
<reference evidence="16 17" key="1">
    <citation type="journal article" date="2015" name="Stand. Genomic Sci.">
        <title>Genomic Encyclopedia of Bacterial and Archaeal Type Strains, Phase III: the genomes of soil and plant-associated and newly described type strains.</title>
        <authorList>
            <person name="Whitman W.B."/>
            <person name="Woyke T."/>
            <person name="Klenk H.P."/>
            <person name="Zhou Y."/>
            <person name="Lilburn T.G."/>
            <person name="Beck B.J."/>
            <person name="De Vos P."/>
            <person name="Vandamme P."/>
            <person name="Eisen J.A."/>
            <person name="Garrity G."/>
            <person name="Hugenholtz P."/>
            <person name="Kyrpides N.C."/>
        </authorList>
    </citation>
    <scope>NUCLEOTIDE SEQUENCE [LARGE SCALE GENOMIC DNA]</scope>
    <source>
        <strain evidence="16 17">CGMCC 1.7748</strain>
    </source>
</reference>
<keyword evidence="3 11" id="KW-1134">Transmembrane beta strand</keyword>
<dbReference type="AlphaFoldDB" id="A0A562KE03"/>
<keyword evidence="8 12" id="KW-0798">TonB box</keyword>
<dbReference type="InterPro" id="IPR012910">
    <property type="entry name" value="Plug_dom"/>
</dbReference>
<dbReference type="GO" id="GO:0006826">
    <property type="term" value="P:iron ion transport"/>
    <property type="evidence" value="ECO:0007669"/>
    <property type="project" value="UniProtKB-KW"/>
</dbReference>
<comment type="subcellular location">
    <subcellularLocation>
        <location evidence="1 11">Cell outer membrane</location>
        <topology evidence="1 11">Multi-pass membrane protein</topology>
    </subcellularLocation>
</comment>
<keyword evidence="13" id="KW-0732">Signal</keyword>
<feature type="signal peptide" evidence="13">
    <location>
        <begin position="1"/>
        <end position="34"/>
    </location>
</feature>
<dbReference type="InterPro" id="IPR036942">
    <property type="entry name" value="Beta-barrel_TonB_sf"/>
</dbReference>
<keyword evidence="6" id="KW-0408">Iron</keyword>
<dbReference type="PANTHER" id="PTHR32552">
    <property type="entry name" value="FERRICHROME IRON RECEPTOR-RELATED"/>
    <property type="match status" value="1"/>
</dbReference>
<evidence type="ECO:0000256" key="10">
    <source>
        <dbReference type="ARBA" id="ARBA00023237"/>
    </source>
</evidence>
<dbReference type="CDD" id="cd01347">
    <property type="entry name" value="ligand_gated_channel"/>
    <property type="match status" value="1"/>
</dbReference>
<dbReference type="Proteomes" id="UP000316624">
    <property type="component" value="Unassembled WGS sequence"/>
</dbReference>
<evidence type="ECO:0000313" key="16">
    <source>
        <dbReference type="EMBL" id="TWH93636.1"/>
    </source>
</evidence>
<feature type="domain" description="TonB-dependent receptor plug" evidence="15">
    <location>
        <begin position="67"/>
        <end position="172"/>
    </location>
</feature>
<dbReference type="InterPro" id="IPR000531">
    <property type="entry name" value="Beta-barrel_TonB"/>
</dbReference>
<evidence type="ECO:0000256" key="7">
    <source>
        <dbReference type="ARBA" id="ARBA00023065"/>
    </source>
</evidence>
<dbReference type="Gene3D" id="2.40.170.20">
    <property type="entry name" value="TonB-dependent receptor, beta-barrel domain"/>
    <property type="match status" value="1"/>
</dbReference>
<keyword evidence="4" id="KW-0410">Iron transport</keyword>
<dbReference type="InterPro" id="IPR039426">
    <property type="entry name" value="TonB-dep_rcpt-like"/>
</dbReference>
<name>A0A562KE03_SPHWJ</name>
<feature type="domain" description="TonB-dependent receptor-like beta-barrel" evidence="14">
    <location>
        <begin position="258"/>
        <end position="708"/>
    </location>
</feature>
<evidence type="ECO:0000256" key="9">
    <source>
        <dbReference type="ARBA" id="ARBA00023136"/>
    </source>
</evidence>
<dbReference type="PROSITE" id="PS52016">
    <property type="entry name" value="TONB_DEPENDENT_REC_3"/>
    <property type="match status" value="1"/>
</dbReference>
<dbReference type="RefSeq" id="WP_145072865.1">
    <property type="nucleotide sequence ID" value="NZ_JACIIY010000060.1"/>
</dbReference>
<sequence length="742" mass="79858">MKSINNCGNRVKHIRESALFLLYGAALGPIAAYAQDTSAIATAPEQRPSESNGEIIVTAQRQSQIARDVPLSISAQTGEQLQKAGATDTRDLTALTPGLKMDRVGAFSIPAIRGVTTQLTTAGVDVNVATYLDDVYQPSQLTGTLDLPDVERIEVLKGPQGTLFGRNATGGAIRVFTRSPSYTTTGKFVASYGSFNEAIAKGFVSAPIVADKLAASVAGYYRRSDGYNHDLLNDGARVGGDESWLVRGKLRFDPTDRISFLATGFASYRKDGSTNRGLPLNGNTQYAQDPTVVIPTRPYDTAMNLASNVVRQHGFSLKGTVDLDAVTLTSITAYQKSTSFSRIDGDYSYTPDDTGAQYRSHSTDRSFSQELTLSSMHGHLIDYSVGIFYYNAYGQFDPLGITLSSTTSFAIYGRQDTKAYAAFGEVYLNPTDRLQLIGGLRYSDEKRTYTSALGALGGAAPSLVPTGEKSFSNVTPRVAVKYKVADKTNVYFTYSQGFKSGSFNTSNPGDSTYVDPEKIYAYEVGIKSKPTSWLDFSLAAFYYDYKDIQVNAYAFVNGIPVAVVQNAAAAHNKGIDAEAVLTPISGLTVRTGLSILSAKFSSFPNGSITIPITDGDGVATGGNFTTVANLAGKHEVRAPNWTLNISADYETEFAGGKLNLSGQLYHSDRFYFDNNNRILQPAYTTLGARIAWSPDDSGMTLAVFGKNLTNKATIQGAFITAFADGVSYAPPRTFGAEFSYAF</sequence>
<dbReference type="Pfam" id="PF07715">
    <property type="entry name" value="Plug"/>
    <property type="match status" value="1"/>
</dbReference>
<accession>A0A562KE03</accession>
<evidence type="ECO:0000259" key="15">
    <source>
        <dbReference type="Pfam" id="PF07715"/>
    </source>
</evidence>
<keyword evidence="17" id="KW-1185">Reference proteome</keyword>
<evidence type="ECO:0000256" key="8">
    <source>
        <dbReference type="ARBA" id="ARBA00023077"/>
    </source>
</evidence>
<comment type="caution">
    <text evidence="16">The sequence shown here is derived from an EMBL/GenBank/DDBJ whole genome shotgun (WGS) entry which is preliminary data.</text>
</comment>
<organism evidence="16 17">
    <name type="scientific">Sphingobium wenxiniae (strain DSM 21828 / CGMCC 1.7748 / JZ-1)</name>
    <dbReference type="NCBI Taxonomy" id="595605"/>
    <lineage>
        <taxon>Bacteria</taxon>
        <taxon>Pseudomonadati</taxon>
        <taxon>Pseudomonadota</taxon>
        <taxon>Alphaproteobacteria</taxon>
        <taxon>Sphingomonadales</taxon>
        <taxon>Sphingomonadaceae</taxon>
        <taxon>Sphingobium</taxon>
    </lineage>
</organism>
<evidence type="ECO:0000256" key="5">
    <source>
        <dbReference type="ARBA" id="ARBA00022692"/>
    </source>
</evidence>
<evidence type="ECO:0000256" key="1">
    <source>
        <dbReference type="ARBA" id="ARBA00004571"/>
    </source>
</evidence>
<dbReference type="EMBL" id="VLKK01000006">
    <property type="protein sequence ID" value="TWH93636.1"/>
    <property type="molecule type" value="Genomic_DNA"/>
</dbReference>
<protein>
    <submittedName>
        <fullName evidence="16">Iron complex outermembrane receptor protein</fullName>
    </submittedName>
</protein>
<dbReference type="Pfam" id="PF00593">
    <property type="entry name" value="TonB_dep_Rec_b-barrel"/>
    <property type="match status" value="1"/>
</dbReference>
<keyword evidence="2 11" id="KW-0813">Transport</keyword>
<evidence type="ECO:0000256" key="12">
    <source>
        <dbReference type="RuleBase" id="RU003357"/>
    </source>
</evidence>
<evidence type="ECO:0000256" key="13">
    <source>
        <dbReference type="SAM" id="SignalP"/>
    </source>
</evidence>
<comment type="similarity">
    <text evidence="11 12">Belongs to the TonB-dependent receptor family.</text>
</comment>
<dbReference type="PANTHER" id="PTHR32552:SF81">
    <property type="entry name" value="TONB-DEPENDENT OUTER MEMBRANE RECEPTOR"/>
    <property type="match status" value="1"/>
</dbReference>
<dbReference type="GO" id="GO:0009279">
    <property type="term" value="C:cell outer membrane"/>
    <property type="evidence" value="ECO:0007669"/>
    <property type="project" value="UniProtKB-SubCell"/>
</dbReference>
<keyword evidence="9 11" id="KW-0472">Membrane</keyword>
<keyword evidence="10 11" id="KW-0998">Cell outer membrane</keyword>
<evidence type="ECO:0000259" key="14">
    <source>
        <dbReference type="Pfam" id="PF00593"/>
    </source>
</evidence>
<evidence type="ECO:0000256" key="3">
    <source>
        <dbReference type="ARBA" id="ARBA00022452"/>
    </source>
</evidence>
<evidence type="ECO:0000256" key="2">
    <source>
        <dbReference type="ARBA" id="ARBA00022448"/>
    </source>
</evidence>
<evidence type="ECO:0000256" key="6">
    <source>
        <dbReference type="ARBA" id="ARBA00023004"/>
    </source>
</evidence>